<feature type="transmembrane region" description="Helical" evidence="1">
    <location>
        <begin position="950"/>
        <end position="971"/>
    </location>
</feature>
<organism evidence="2 3">
    <name type="scientific">Fischerella major NIES-592</name>
    <dbReference type="NCBI Taxonomy" id="210994"/>
    <lineage>
        <taxon>Bacteria</taxon>
        <taxon>Bacillati</taxon>
        <taxon>Cyanobacteriota</taxon>
        <taxon>Cyanophyceae</taxon>
        <taxon>Nostocales</taxon>
        <taxon>Hapalosiphonaceae</taxon>
        <taxon>Fischerella</taxon>
    </lineage>
</organism>
<dbReference type="GO" id="GO:0005886">
    <property type="term" value="C:plasma membrane"/>
    <property type="evidence" value="ECO:0007669"/>
    <property type="project" value="TreeGrafter"/>
</dbReference>
<dbReference type="Proteomes" id="UP000186391">
    <property type="component" value="Unassembled WGS sequence"/>
</dbReference>
<feature type="transmembrane region" description="Helical" evidence="1">
    <location>
        <begin position="572"/>
        <end position="592"/>
    </location>
</feature>
<dbReference type="PANTHER" id="PTHR32063">
    <property type="match status" value="1"/>
</dbReference>
<comment type="caution">
    <text evidence="2">The sequence shown here is derived from an EMBL/GenBank/DDBJ whole genome shotgun (WGS) entry which is preliminary data.</text>
</comment>
<keyword evidence="1" id="KW-0472">Membrane</keyword>
<reference evidence="2 3" key="1">
    <citation type="submission" date="2016-11" db="EMBL/GenBank/DDBJ databases">
        <title>Draft Genome Sequences of Nine Cyanobacterial Strains from Diverse Habitats.</title>
        <authorList>
            <person name="Zhu T."/>
            <person name="Hou S."/>
            <person name="Lu X."/>
            <person name="Hess W.R."/>
        </authorList>
    </citation>
    <scope>NUCLEOTIDE SEQUENCE [LARGE SCALE GENOMIC DNA]</scope>
    <source>
        <strain evidence="2 3">NIES-592</strain>
    </source>
</reference>
<dbReference type="Gene3D" id="1.20.1640.10">
    <property type="entry name" value="Multidrug efflux transporter AcrB transmembrane domain"/>
    <property type="match status" value="2"/>
</dbReference>
<evidence type="ECO:0000313" key="3">
    <source>
        <dbReference type="Proteomes" id="UP000186391"/>
    </source>
</evidence>
<feature type="transmembrane region" description="Helical" evidence="1">
    <location>
        <begin position="914"/>
        <end position="938"/>
    </location>
</feature>
<dbReference type="AlphaFoldDB" id="A0A1U7H367"/>
<dbReference type="PANTHER" id="PTHR32063:SF0">
    <property type="entry name" value="SWARMING MOTILITY PROTEIN SWRC"/>
    <property type="match status" value="1"/>
</dbReference>
<keyword evidence="3" id="KW-1185">Reference proteome</keyword>
<dbReference type="Gene3D" id="3.30.70.1320">
    <property type="entry name" value="Multidrug efflux transporter AcrB pore domain like"/>
    <property type="match status" value="1"/>
</dbReference>
<feature type="transmembrane region" description="Helical" evidence="1">
    <location>
        <begin position="486"/>
        <end position="513"/>
    </location>
</feature>
<feature type="transmembrane region" description="Helical" evidence="1">
    <location>
        <begin position="885"/>
        <end position="907"/>
    </location>
</feature>
<gene>
    <name evidence="2" type="ORF">NIES592_05735</name>
</gene>
<feature type="transmembrane region" description="Helical" evidence="1">
    <location>
        <begin position="998"/>
        <end position="1016"/>
    </location>
</feature>
<sequence length="1074" mass="116642">MSPPPHLPITPPPLLPNPTMNFIETSVRWRHGTFVLFCLLSIFGVFSLLNLPLELQPGGDRPEITITTTYPGAGPTEVEDLITRPIEEQMEEVLGVQEISSNSRAGRSSITLEFTPDANLQERMIDVINRLQQVESLPPEAQESSVELVGGNSSPMMWIPFDTKEGWKPDANRYRDLAEEVVVPRLRRVEGTGQFLVIGGQEREVEVKVDPKALSDRNLTIGDVVRVLRENNRDIRGGPLILGRREYRVRTVSRSQDLSQIEGFVLRRDQSGTVYLRDVAQVQMGRKPQDSALIFNGKPGAAVGVIRQIGANVPEVAKGIRAEIAALQAEFDKQNQGIRFVYNYDESQYINQSVAFVQGNLVSGALLATIVLILFLGSMRTVAVVAITIPTTLIMVFIVMSALGRTLNIISLAGLAFAVGMVVDNAIVVIENIFTHMQQGKSAMRAAIEGTQEVWGAMLGSTLTNVVVFVPLIMVTGEAGQLYADMAIALSASSLFSLFAALTLVPMLSGLFLKQSEAMQMMEGGEYRGGNWLERSVAKSSAVFRHFQGKLENFLASTVSWSLGRKRIGRRLLVLSIPVALLVISVLLLPPADYLPEGNRNLVVLRAEPLPGTSIPEAIKQSEPVQAFLRSQPEVERIMYVDRPGALRGIATILKPEFATTTGLAEIVERLRAQSSNFAGYRFMVPTRISIFRDPGKEFEVDIVGDDLNQLSDLEKQITGKLRQLSGVNNVRSNFVMGAGELQVIPNRERIAEVGLSEAEIGSMVEAALGGRIASDYIDGKEELDVSVELQNTAVETPEQLRQLPLYAQGRQVQLGDVAEVRETTGPDVINHVDLERSISLTVSLAPDAPLATLVERTENEILAPLRANLPAGYRLELAGSADQLAATVAQLAAAFAFSILITYLLLVALYRSFLYPVVIMATVPMGMSGALLSLVIANRIPGMNVALDMITALGFIILTGVVVNNAILLVDRALQLQEAGEDYDASLYNATSDRLRAIFMSAGTSVLGMLPLAVLPGQGSELYQGLGIVLTGGLAFSTILTPTVVPALMGLLYDLSGRRSRSSATKNTAPAVR</sequence>
<feature type="transmembrane region" description="Helical" evidence="1">
    <location>
        <begin position="454"/>
        <end position="474"/>
    </location>
</feature>
<dbReference type="InterPro" id="IPR027463">
    <property type="entry name" value="AcrB_DN_DC_subdom"/>
</dbReference>
<evidence type="ECO:0000313" key="2">
    <source>
        <dbReference type="EMBL" id="OKH15592.1"/>
    </source>
</evidence>
<dbReference type="GO" id="GO:0042910">
    <property type="term" value="F:xenobiotic transmembrane transporter activity"/>
    <property type="evidence" value="ECO:0007669"/>
    <property type="project" value="TreeGrafter"/>
</dbReference>
<dbReference type="Gene3D" id="3.30.2090.10">
    <property type="entry name" value="Multidrug efflux transporter AcrB TolC docking domain, DN and DC subdomains"/>
    <property type="match status" value="2"/>
</dbReference>
<dbReference type="Gene3D" id="3.30.70.1440">
    <property type="entry name" value="Multidrug efflux transporter AcrB pore domain"/>
    <property type="match status" value="1"/>
</dbReference>
<dbReference type="Pfam" id="PF00873">
    <property type="entry name" value="ACR_tran"/>
    <property type="match status" value="1"/>
</dbReference>
<dbReference type="SUPFAM" id="SSF82866">
    <property type="entry name" value="Multidrug efflux transporter AcrB transmembrane domain"/>
    <property type="match status" value="2"/>
</dbReference>
<proteinExistence type="predicted"/>
<feature type="transmembrane region" description="Helical" evidence="1">
    <location>
        <begin position="409"/>
        <end position="434"/>
    </location>
</feature>
<dbReference type="SUPFAM" id="SSF82714">
    <property type="entry name" value="Multidrug efflux transporter AcrB TolC docking domain, DN and DC subdomains"/>
    <property type="match status" value="2"/>
</dbReference>
<keyword evidence="1" id="KW-0812">Transmembrane</keyword>
<feature type="transmembrane region" description="Helical" evidence="1">
    <location>
        <begin position="1028"/>
        <end position="1054"/>
    </location>
</feature>
<evidence type="ECO:0000256" key="1">
    <source>
        <dbReference type="SAM" id="Phobius"/>
    </source>
</evidence>
<dbReference type="PRINTS" id="PR00702">
    <property type="entry name" value="ACRIFLAVINRP"/>
</dbReference>
<feature type="transmembrane region" description="Helical" evidence="1">
    <location>
        <begin position="382"/>
        <end position="403"/>
    </location>
</feature>
<name>A0A1U7H367_9CYAN</name>
<dbReference type="EMBL" id="MRCA01000002">
    <property type="protein sequence ID" value="OKH15592.1"/>
    <property type="molecule type" value="Genomic_DNA"/>
</dbReference>
<protein>
    <submittedName>
        <fullName evidence="2">Acriflavin resistance protein</fullName>
    </submittedName>
</protein>
<keyword evidence="1" id="KW-1133">Transmembrane helix</keyword>
<dbReference type="InterPro" id="IPR001036">
    <property type="entry name" value="Acrflvin-R"/>
</dbReference>
<dbReference type="SUPFAM" id="SSF82693">
    <property type="entry name" value="Multidrug efflux transporter AcrB pore domain, PN1, PN2, PC1 and PC2 subdomains"/>
    <property type="match status" value="2"/>
</dbReference>
<accession>A0A1U7H367</accession>
<feature type="transmembrane region" description="Helical" evidence="1">
    <location>
        <begin position="355"/>
        <end position="375"/>
    </location>
</feature>
<dbReference type="Gene3D" id="3.30.70.1430">
    <property type="entry name" value="Multidrug efflux transporter AcrB pore domain"/>
    <property type="match status" value="2"/>
</dbReference>